<dbReference type="Proteomes" id="UP001153269">
    <property type="component" value="Unassembled WGS sequence"/>
</dbReference>
<sequence length="261" mass="28363">MAHMPTTIPIPQSHKTQVAEEAGPLGVTCPSATPDMSAEFTSHSAHGRANTGTTSKHLSQATVPLCTGVDWHDSSLPLTSEAFHSFAPAGCASVTCDSLDGAGVTFVVSLHGFVPVTPEAEAPRCAKAASRCFSLRCDRHKVLTWEWMGASCYLRLGAALKRPKEEEGSVTQWKEVHIRKGVQRTEREPPSQHNRLPERLTQDAQQVGNTCKEAMQQKETHGEKFVSLESSQVRMWFVTKLSCTADPLTSGEEAAHEKLSS</sequence>
<comment type="caution">
    <text evidence="2">The sequence shown here is derived from an EMBL/GenBank/DDBJ whole genome shotgun (WGS) entry which is preliminary data.</text>
</comment>
<dbReference type="EMBL" id="CADEAL010000299">
    <property type="protein sequence ID" value="CAB1418013.1"/>
    <property type="molecule type" value="Genomic_DNA"/>
</dbReference>
<gene>
    <name evidence="2" type="ORF">PLEPLA_LOCUS5835</name>
</gene>
<name>A0A9N7TT91_PLEPL</name>
<evidence type="ECO:0000313" key="2">
    <source>
        <dbReference type="EMBL" id="CAB1418013.1"/>
    </source>
</evidence>
<accession>A0A9N7TT91</accession>
<proteinExistence type="predicted"/>
<keyword evidence="3" id="KW-1185">Reference proteome</keyword>
<feature type="region of interest" description="Disordered" evidence="1">
    <location>
        <begin position="1"/>
        <end position="54"/>
    </location>
</feature>
<evidence type="ECO:0000313" key="3">
    <source>
        <dbReference type="Proteomes" id="UP001153269"/>
    </source>
</evidence>
<evidence type="ECO:0000256" key="1">
    <source>
        <dbReference type="SAM" id="MobiDB-lite"/>
    </source>
</evidence>
<feature type="compositionally biased region" description="Polar residues" evidence="1">
    <location>
        <begin position="39"/>
        <end position="54"/>
    </location>
</feature>
<dbReference type="AlphaFoldDB" id="A0A9N7TT91"/>
<protein>
    <submittedName>
        <fullName evidence="2">Uncharacterized protein</fullName>
    </submittedName>
</protein>
<reference evidence="2" key="1">
    <citation type="submission" date="2020-03" db="EMBL/GenBank/DDBJ databases">
        <authorList>
            <person name="Weist P."/>
        </authorList>
    </citation>
    <scope>NUCLEOTIDE SEQUENCE</scope>
</reference>
<organism evidence="2 3">
    <name type="scientific">Pleuronectes platessa</name>
    <name type="common">European plaice</name>
    <dbReference type="NCBI Taxonomy" id="8262"/>
    <lineage>
        <taxon>Eukaryota</taxon>
        <taxon>Metazoa</taxon>
        <taxon>Chordata</taxon>
        <taxon>Craniata</taxon>
        <taxon>Vertebrata</taxon>
        <taxon>Euteleostomi</taxon>
        <taxon>Actinopterygii</taxon>
        <taxon>Neopterygii</taxon>
        <taxon>Teleostei</taxon>
        <taxon>Neoteleostei</taxon>
        <taxon>Acanthomorphata</taxon>
        <taxon>Carangaria</taxon>
        <taxon>Pleuronectiformes</taxon>
        <taxon>Pleuronectoidei</taxon>
        <taxon>Pleuronectidae</taxon>
        <taxon>Pleuronectes</taxon>
    </lineage>
</organism>